<dbReference type="AlphaFoldDB" id="A0A521FLJ3"/>
<dbReference type="EMBL" id="FXTN01000013">
    <property type="protein sequence ID" value="SMO97045.1"/>
    <property type="molecule type" value="Genomic_DNA"/>
</dbReference>
<evidence type="ECO:0000313" key="1">
    <source>
        <dbReference type="EMBL" id="SMO97045.1"/>
    </source>
</evidence>
<keyword evidence="2" id="KW-1185">Reference proteome</keyword>
<sequence length="99" mass="11846">MGFNEDQQAAHFTNINILVKEALRHKCWIYSSTEKIWYSPEEFMAKYKHSSYNQAWFAQFKVMNPMAGLKAAEIQAQKLNEKKLAFQQRVFEYYQNKLK</sequence>
<dbReference type="OrthoDB" id="772319at2"/>
<proteinExistence type="predicted"/>
<name>A0A521FLJ3_9SPHI</name>
<accession>A0A521FLJ3</accession>
<dbReference type="RefSeq" id="WP_142530636.1">
    <property type="nucleotide sequence ID" value="NZ_CBCSJO010000012.1"/>
</dbReference>
<dbReference type="Proteomes" id="UP000320300">
    <property type="component" value="Unassembled WGS sequence"/>
</dbReference>
<gene>
    <name evidence="1" type="ORF">SAMN06265348_113223</name>
</gene>
<organism evidence="1 2">
    <name type="scientific">Pedobacter westerhofensis</name>
    <dbReference type="NCBI Taxonomy" id="425512"/>
    <lineage>
        <taxon>Bacteria</taxon>
        <taxon>Pseudomonadati</taxon>
        <taxon>Bacteroidota</taxon>
        <taxon>Sphingobacteriia</taxon>
        <taxon>Sphingobacteriales</taxon>
        <taxon>Sphingobacteriaceae</taxon>
        <taxon>Pedobacter</taxon>
    </lineage>
</organism>
<protein>
    <submittedName>
        <fullName evidence="1">Uncharacterized protein</fullName>
    </submittedName>
</protein>
<reference evidence="1 2" key="1">
    <citation type="submission" date="2017-05" db="EMBL/GenBank/DDBJ databases">
        <authorList>
            <person name="Varghese N."/>
            <person name="Submissions S."/>
        </authorList>
    </citation>
    <scope>NUCLEOTIDE SEQUENCE [LARGE SCALE GENOMIC DNA]</scope>
    <source>
        <strain evidence="1 2">DSM 19036</strain>
    </source>
</reference>
<evidence type="ECO:0000313" key="2">
    <source>
        <dbReference type="Proteomes" id="UP000320300"/>
    </source>
</evidence>